<keyword evidence="1" id="KW-0472">Membrane</keyword>
<dbReference type="STRING" id="42253.NITMOv2_4130"/>
<reference evidence="2 3" key="1">
    <citation type="journal article" date="2015" name="Proc. Natl. Acad. Sci. U.S.A.">
        <title>Expanded metabolic versatility of ubiquitous nitrite-oxidizing bacteria from the genus Nitrospira.</title>
        <authorList>
            <person name="Koch H."/>
            <person name="Lucker S."/>
            <person name="Albertsen M."/>
            <person name="Kitzinger K."/>
            <person name="Herbold C."/>
            <person name="Spieck E."/>
            <person name="Nielsen P.H."/>
            <person name="Wagner M."/>
            <person name="Daims H."/>
        </authorList>
    </citation>
    <scope>NUCLEOTIDE SEQUENCE [LARGE SCALE GENOMIC DNA]</scope>
    <source>
        <strain evidence="2 3">NSP M-1</strain>
    </source>
</reference>
<dbReference type="AlphaFoldDB" id="A0A0K2GIS4"/>
<gene>
    <name evidence="2" type="ORF">NITMOv2_4130</name>
</gene>
<evidence type="ECO:0000313" key="3">
    <source>
        <dbReference type="Proteomes" id="UP000069205"/>
    </source>
</evidence>
<dbReference type="InterPro" id="IPR021218">
    <property type="entry name" value="DUF2784"/>
</dbReference>
<evidence type="ECO:0008006" key="4">
    <source>
        <dbReference type="Google" id="ProtNLM"/>
    </source>
</evidence>
<keyword evidence="1" id="KW-1133">Transmembrane helix</keyword>
<dbReference type="Pfam" id="PF10861">
    <property type="entry name" value="DUF2784"/>
    <property type="match status" value="1"/>
</dbReference>
<protein>
    <recommendedName>
        <fullName evidence="4">DUF2784 domain-containing protein</fullName>
    </recommendedName>
</protein>
<organism evidence="2 3">
    <name type="scientific">Nitrospira moscoviensis</name>
    <dbReference type="NCBI Taxonomy" id="42253"/>
    <lineage>
        <taxon>Bacteria</taxon>
        <taxon>Pseudomonadati</taxon>
        <taxon>Nitrospirota</taxon>
        <taxon>Nitrospiria</taxon>
        <taxon>Nitrospirales</taxon>
        <taxon>Nitrospiraceae</taxon>
        <taxon>Nitrospira</taxon>
    </lineage>
</organism>
<accession>A0A0K2GIS4</accession>
<dbReference type="Proteomes" id="UP000069205">
    <property type="component" value="Chromosome"/>
</dbReference>
<keyword evidence="3" id="KW-1185">Reference proteome</keyword>
<dbReference type="RefSeq" id="WP_274519482.1">
    <property type="nucleotide sequence ID" value="NZ_CP011801.1"/>
</dbReference>
<name>A0A0K2GIS4_NITMO</name>
<dbReference type="KEGG" id="nmv:NITMOv2_4130"/>
<proteinExistence type="predicted"/>
<sequence>MCICRAAAWGTIVEFSGWLCPLTPLENWLREQAGQQAYRTDFLERYLLPILYPDGLTREMQFVLGSIVLLVNGTVYGILWRRHNRIRHRV</sequence>
<feature type="transmembrane region" description="Helical" evidence="1">
    <location>
        <begin position="60"/>
        <end position="79"/>
    </location>
</feature>
<evidence type="ECO:0000256" key="1">
    <source>
        <dbReference type="SAM" id="Phobius"/>
    </source>
</evidence>
<dbReference type="EMBL" id="CP011801">
    <property type="protein sequence ID" value="ALA60512.1"/>
    <property type="molecule type" value="Genomic_DNA"/>
</dbReference>
<keyword evidence="1" id="KW-0812">Transmembrane</keyword>
<evidence type="ECO:0000313" key="2">
    <source>
        <dbReference type="EMBL" id="ALA60512.1"/>
    </source>
</evidence>